<sequence>MKNRLYDYICIFVVLEILQLSIGYAKIISDTRRRLHGSRTKPEISVAKTSQLKEDTNYAKEINLQHEEKSDNELEEDGTYHDDTSKQRKILKKAANFMSSNDLHPSNAEESFNRDNVPSYLNSQRSNEDLEKTEEADEEATKRKRDKNEKVSNLIRLSRNINDDFNRYTDQDERSSLYDDYEAKDIAKRGVLSGSEDYEEMEDDLLGIEDMAAVQELTNEAEKRETQKDARVKRDQAEISEMLDKSRSNLDNPRKLEESKITEKNPYLREVSRTELSKNFNEASAPNTINNFEFKDVISKLSDSSKIQGPANTVALLKKDESNAEYEKRVEEEIQRKIDLIKEEIERDIEAQQRIRDIENNNARFDELQDQEHEDEERQNFENESIKKRQTIAKRSVQEIADDAITSSEKSEKKRSLKKEQNKKRQHQSNKIGISDISKQNGNLKRQVLTDKPSEQVPSKELFTKKRKRVRQIFLVNNDQLQTKRRQLRSYLLPSAQAVVRFKDELFMNPKLNSCFHMDNRMLEKSSPVGSEDEINEEEQSPTAEQSDSLVPLIGSSQELSPRLEKEYKEAFGGLQSEPGNALARFKRVKRVLTNGPNTI</sequence>
<feature type="compositionally biased region" description="Polar residues" evidence="1">
    <location>
        <begin position="100"/>
        <end position="125"/>
    </location>
</feature>
<dbReference type="EMBL" id="KQ980763">
    <property type="protein sequence ID" value="KYN13502.1"/>
    <property type="molecule type" value="Genomic_DNA"/>
</dbReference>
<feature type="compositionally biased region" description="Acidic residues" evidence="1">
    <location>
        <begin position="531"/>
        <end position="540"/>
    </location>
</feature>
<feature type="compositionally biased region" description="Polar residues" evidence="1">
    <location>
        <begin position="541"/>
        <end position="556"/>
    </location>
</feature>
<feature type="compositionally biased region" description="Basic and acidic residues" evidence="1">
    <location>
        <begin position="367"/>
        <end position="387"/>
    </location>
</feature>
<evidence type="ECO:0000313" key="2">
    <source>
        <dbReference type="EMBL" id="KYN13502.1"/>
    </source>
</evidence>
<feature type="compositionally biased region" description="Basic and acidic residues" evidence="1">
    <location>
        <begin position="220"/>
        <end position="263"/>
    </location>
</feature>
<protein>
    <submittedName>
        <fullName evidence="2">Uncharacterized protein</fullName>
    </submittedName>
</protein>
<feature type="region of interest" description="Disordered" evidence="1">
    <location>
        <begin position="65"/>
        <end position="86"/>
    </location>
</feature>
<feature type="region of interest" description="Disordered" evidence="1">
    <location>
        <begin position="100"/>
        <end position="149"/>
    </location>
</feature>
<feature type="compositionally biased region" description="Basic and acidic residues" evidence="1">
    <location>
        <begin position="409"/>
        <end position="420"/>
    </location>
</feature>
<feature type="compositionally biased region" description="Polar residues" evidence="1">
    <location>
        <begin position="429"/>
        <end position="444"/>
    </location>
</feature>
<accession>A0A151IYG6</accession>
<keyword evidence="3" id="KW-1185">Reference proteome</keyword>
<feature type="region of interest" description="Disordered" evidence="1">
    <location>
        <begin position="525"/>
        <end position="556"/>
    </location>
</feature>
<dbReference type="AlphaFoldDB" id="A0A151IYG6"/>
<reference evidence="2 3" key="1">
    <citation type="submission" date="2015-09" db="EMBL/GenBank/DDBJ databases">
        <title>Trachymyrmex cornetzi WGS genome.</title>
        <authorList>
            <person name="Nygaard S."/>
            <person name="Hu H."/>
            <person name="Boomsma J."/>
            <person name="Zhang G."/>
        </authorList>
    </citation>
    <scope>NUCLEOTIDE SEQUENCE [LARGE SCALE GENOMIC DNA]</scope>
    <source>
        <strain evidence="2">Tcor2-1</strain>
        <tissue evidence="2">Whole body</tissue>
    </source>
</reference>
<dbReference type="Proteomes" id="UP000078492">
    <property type="component" value="Unassembled WGS sequence"/>
</dbReference>
<proteinExistence type="predicted"/>
<dbReference type="STRING" id="471704.A0A151IYG6"/>
<name>A0A151IYG6_9HYME</name>
<evidence type="ECO:0000313" key="3">
    <source>
        <dbReference type="Proteomes" id="UP000078492"/>
    </source>
</evidence>
<organism evidence="2 3">
    <name type="scientific">Trachymyrmex cornetzi</name>
    <dbReference type="NCBI Taxonomy" id="471704"/>
    <lineage>
        <taxon>Eukaryota</taxon>
        <taxon>Metazoa</taxon>
        <taxon>Ecdysozoa</taxon>
        <taxon>Arthropoda</taxon>
        <taxon>Hexapoda</taxon>
        <taxon>Insecta</taxon>
        <taxon>Pterygota</taxon>
        <taxon>Neoptera</taxon>
        <taxon>Endopterygota</taxon>
        <taxon>Hymenoptera</taxon>
        <taxon>Apocrita</taxon>
        <taxon>Aculeata</taxon>
        <taxon>Formicoidea</taxon>
        <taxon>Formicidae</taxon>
        <taxon>Myrmicinae</taxon>
        <taxon>Trachymyrmex</taxon>
    </lineage>
</organism>
<feature type="region of interest" description="Disordered" evidence="1">
    <location>
        <begin position="219"/>
        <end position="263"/>
    </location>
</feature>
<gene>
    <name evidence="2" type="ORF">ALC57_14319</name>
</gene>
<feature type="region of interest" description="Disordered" evidence="1">
    <location>
        <begin position="403"/>
        <end position="458"/>
    </location>
</feature>
<evidence type="ECO:0000256" key="1">
    <source>
        <dbReference type="SAM" id="MobiDB-lite"/>
    </source>
</evidence>
<feature type="region of interest" description="Disordered" evidence="1">
    <location>
        <begin position="367"/>
        <end position="389"/>
    </location>
</feature>